<dbReference type="InterPro" id="IPR029063">
    <property type="entry name" value="SAM-dependent_MTases_sf"/>
</dbReference>
<dbReference type="CDD" id="cd02440">
    <property type="entry name" value="AdoMet_MTases"/>
    <property type="match status" value="1"/>
</dbReference>
<evidence type="ECO:0000259" key="5">
    <source>
        <dbReference type="Pfam" id="PF13588"/>
    </source>
</evidence>
<dbReference type="InterPro" id="IPR003356">
    <property type="entry name" value="DNA_methylase_A-5"/>
</dbReference>
<name>A0A3A1YDJ7_9GAMM</name>
<dbReference type="PANTHER" id="PTHR42998">
    <property type="entry name" value="TYPE I RESTRICTION ENZYME HINDVIIP M PROTEIN-RELATED"/>
    <property type="match status" value="1"/>
</dbReference>
<evidence type="ECO:0000313" key="6">
    <source>
        <dbReference type="EMBL" id="RIY34217.1"/>
    </source>
</evidence>
<proteinExistence type="inferred from homology"/>
<organism evidence="6 7">
    <name type="scientific">Psittacicella melopsittaci</name>
    <dbReference type="NCBI Taxonomy" id="2028576"/>
    <lineage>
        <taxon>Bacteria</taxon>
        <taxon>Pseudomonadati</taxon>
        <taxon>Pseudomonadota</taxon>
        <taxon>Gammaproteobacteria</taxon>
        <taxon>Pasteurellales</taxon>
        <taxon>Psittacicellaceae</taxon>
        <taxon>Psittacicella</taxon>
    </lineage>
</organism>
<accession>A0A3A1YDJ7</accession>
<dbReference type="GO" id="GO:0032259">
    <property type="term" value="P:methylation"/>
    <property type="evidence" value="ECO:0007669"/>
    <property type="project" value="UniProtKB-KW"/>
</dbReference>
<evidence type="ECO:0000256" key="2">
    <source>
        <dbReference type="ARBA" id="ARBA00022747"/>
    </source>
</evidence>
<dbReference type="GO" id="GO:0003677">
    <property type="term" value="F:DNA binding"/>
    <property type="evidence" value="ECO:0007669"/>
    <property type="project" value="UniProtKB-KW"/>
</dbReference>
<keyword evidence="2" id="KW-0680">Restriction system</keyword>
<dbReference type="RefSeq" id="WP_119496236.1">
    <property type="nucleotide sequence ID" value="NZ_NRJH01000001.1"/>
</dbReference>
<feature type="domain" description="Type I restriction enzyme R protein N-terminal" evidence="5">
    <location>
        <begin position="38"/>
        <end position="151"/>
    </location>
</feature>
<dbReference type="Proteomes" id="UP000266258">
    <property type="component" value="Unassembled WGS sequence"/>
</dbReference>
<dbReference type="EMBL" id="NRJH01000001">
    <property type="protein sequence ID" value="RIY34217.1"/>
    <property type="molecule type" value="Genomic_DNA"/>
</dbReference>
<protein>
    <submittedName>
        <fullName evidence="6">DNA methyltransferase</fullName>
    </submittedName>
</protein>
<dbReference type="AlphaFoldDB" id="A0A3A1YDJ7"/>
<dbReference type="GO" id="GO:0009307">
    <property type="term" value="P:DNA restriction-modification system"/>
    <property type="evidence" value="ECO:0007669"/>
    <property type="project" value="UniProtKB-KW"/>
</dbReference>
<dbReference type="Pfam" id="PF02384">
    <property type="entry name" value="N6_Mtase"/>
    <property type="match status" value="1"/>
</dbReference>
<gene>
    <name evidence="6" type="ORF">CJP74_00060</name>
</gene>
<dbReference type="Gene3D" id="3.90.220.20">
    <property type="entry name" value="DNA methylase specificity domains"/>
    <property type="match status" value="1"/>
</dbReference>
<dbReference type="PANTHER" id="PTHR42998:SF1">
    <property type="entry name" value="TYPE I RESTRICTION ENZYME HINDI METHYLASE SUBUNIT"/>
    <property type="match status" value="1"/>
</dbReference>
<sequence>MSQQSISSEIVESREGYILDYISNIYIKSTPEEIQATQPFSQILVNDYNYEKSQIITRPQFFVKKSPSDTSGSFPIDIAVFKTSEKKENELYIIVECKQSMIKEGISQLKDYLTLSSAELGVWYNGKDTPVYLQKIITENGLVFKQIPNIPKRGERLEDIGLYKRKDLIVPHNLKAIFNSLRNHLAGNAIGTTRDEELAKQLINIIFTKIYDEKFTPPNEVVKFRAGVNESEKDVAYRINELFQSVKSKYKEVFDTNDKITLDDHSLYYVVGQLQNYCLIDAERDVVADAFETFIGYALKGPQGQFFTPRNVIKLMVNILNQGIDEKVIDPACGSGGFLVESLRYLWNLLEEDAKYLGWNNLALNEEKQKTAMTLVHGIEKDSLLAKVSKAYMAILGDGKGGIFCEDSLELPSHWCIKTQQSIHLNSFDCLLANPPFGKDIKIKGREKLEQYKLAKKWKKNGNYYIETNKLNTEMPPQILFIERCLDLLIDGGRMGLIIPETYFHAPRAQYVMEFLAKHNIFCLIDLPHNTFRPHNNAKCIAVFLEKNTKQQDKILMCVAEEMGHDHQGKEIFRWDYTNHKSTNELWDDIKIINSEINELKELKGKGGNWTTFVNNEEFSDNIRYSFLVDSSIVKKTKVYVPRYYWKEKTKELETYADKKGISLISIQELISSKVIKHFDGHGSPESENKGKGDIPYIRVKDIVNWEVYKDPTSKIPYNTYKEIFSEQKTLHECDILYVRRGSYRIGSVAMISPFDTEVLLTREILVLRVLPNNKYGITPYYLLYLLSHWITQEQAKNKILIETTLPNIADRWKELKLPIHNDRNKILEISNKIKNAMDSKWQAVSQIQEVVKELGDLTT</sequence>
<keyword evidence="6" id="KW-0808">Transferase</keyword>
<dbReference type="OrthoDB" id="9784823at2"/>
<keyword evidence="7" id="KW-1185">Reference proteome</keyword>
<evidence type="ECO:0000256" key="1">
    <source>
        <dbReference type="ARBA" id="ARBA00006594"/>
    </source>
</evidence>
<feature type="domain" description="DNA methylase adenine-specific" evidence="4">
    <location>
        <begin position="283"/>
        <end position="571"/>
    </location>
</feature>
<dbReference type="PRINTS" id="PR00507">
    <property type="entry name" value="N12N6MTFRASE"/>
</dbReference>
<reference evidence="6 7" key="1">
    <citation type="submission" date="2017-08" db="EMBL/GenBank/DDBJ databases">
        <title>Reclassification of Bisgaard taxon 37 and 44.</title>
        <authorList>
            <person name="Christensen H."/>
        </authorList>
    </citation>
    <scope>NUCLEOTIDE SEQUENCE [LARGE SCALE GENOMIC DNA]</scope>
    <source>
        <strain evidence="6 7">B96_4</strain>
    </source>
</reference>
<dbReference type="InterPro" id="IPR044946">
    <property type="entry name" value="Restrct_endonuc_typeI_TRD_sf"/>
</dbReference>
<keyword evidence="3" id="KW-0238">DNA-binding</keyword>
<evidence type="ECO:0000313" key="7">
    <source>
        <dbReference type="Proteomes" id="UP000266258"/>
    </source>
</evidence>
<dbReference type="SUPFAM" id="SSF116734">
    <property type="entry name" value="DNA methylase specificity domain"/>
    <property type="match status" value="1"/>
</dbReference>
<dbReference type="GO" id="GO:0008170">
    <property type="term" value="F:N-methyltransferase activity"/>
    <property type="evidence" value="ECO:0007669"/>
    <property type="project" value="InterPro"/>
</dbReference>
<evidence type="ECO:0000256" key="3">
    <source>
        <dbReference type="ARBA" id="ARBA00023125"/>
    </source>
</evidence>
<keyword evidence="6" id="KW-0489">Methyltransferase</keyword>
<comment type="caution">
    <text evidence="6">The sequence shown here is derived from an EMBL/GenBank/DDBJ whole genome shotgun (WGS) entry which is preliminary data.</text>
</comment>
<evidence type="ECO:0000259" key="4">
    <source>
        <dbReference type="Pfam" id="PF02384"/>
    </source>
</evidence>
<comment type="similarity">
    <text evidence="1">Belongs to the N(4)/N(6)-methyltransferase family.</text>
</comment>
<dbReference type="Gene3D" id="3.40.50.150">
    <property type="entry name" value="Vaccinia Virus protein VP39"/>
    <property type="match status" value="1"/>
</dbReference>
<dbReference type="SUPFAM" id="SSF53335">
    <property type="entry name" value="S-adenosyl-L-methionine-dependent methyltransferases"/>
    <property type="match status" value="1"/>
</dbReference>
<dbReference type="Pfam" id="PF13588">
    <property type="entry name" value="HSDR_N_2"/>
    <property type="match status" value="1"/>
</dbReference>
<dbReference type="InterPro" id="IPR052916">
    <property type="entry name" value="Type-I_RE_MTase_Subunit"/>
</dbReference>
<dbReference type="InterPro" id="IPR029464">
    <property type="entry name" value="HSDR_N"/>
</dbReference>